<sequence>MEKAVLQYMVKKLHTVTQYYNSICILESNNTAPQSFQL</sequence>
<proteinExistence type="predicted"/>
<gene>
    <name evidence="1" type="ORF">SAMN05444372_108101</name>
</gene>
<dbReference type="AlphaFoldDB" id="A0A1M5LJW5"/>
<dbReference type="Proteomes" id="UP000184020">
    <property type="component" value="Unassembled WGS sequence"/>
</dbReference>
<evidence type="ECO:0000313" key="2">
    <source>
        <dbReference type="Proteomes" id="UP000184020"/>
    </source>
</evidence>
<organism evidence="1 2">
    <name type="scientific">Flavobacterium micromati</name>
    <dbReference type="NCBI Taxonomy" id="229205"/>
    <lineage>
        <taxon>Bacteria</taxon>
        <taxon>Pseudomonadati</taxon>
        <taxon>Bacteroidota</taxon>
        <taxon>Flavobacteriia</taxon>
        <taxon>Flavobacteriales</taxon>
        <taxon>Flavobacteriaceae</taxon>
        <taxon>Flavobacterium</taxon>
    </lineage>
</organism>
<accession>A0A1M5LJW5</accession>
<protein>
    <submittedName>
        <fullName evidence="1">Uncharacterized protein</fullName>
    </submittedName>
</protein>
<reference evidence="2" key="1">
    <citation type="submission" date="2016-11" db="EMBL/GenBank/DDBJ databases">
        <authorList>
            <person name="Varghese N."/>
            <person name="Submissions S."/>
        </authorList>
    </citation>
    <scope>NUCLEOTIDE SEQUENCE [LARGE SCALE GENOMIC DNA]</scope>
    <source>
        <strain evidence="2">DSM 17659</strain>
    </source>
</reference>
<dbReference type="STRING" id="229205.SAMN05444372_108101"/>
<dbReference type="EMBL" id="FQWF01000008">
    <property type="protein sequence ID" value="SHG65305.1"/>
    <property type="molecule type" value="Genomic_DNA"/>
</dbReference>
<evidence type="ECO:0000313" key="1">
    <source>
        <dbReference type="EMBL" id="SHG65305.1"/>
    </source>
</evidence>
<keyword evidence="2" id="KW-1185">Reference proteome</keyword>
<name>A0A1M5LJW5_9FLAO</name>